<keyword evidence="9" id="KW-0799">Topoisomerase</keyword>
<dbReference type="GO" id="GO:0003677">
    <property type="term" value="F:DNA binding"/>
    <property type="evidence" value="ECO:0007669"/>
    <property type="project" value="UniProtKB-KW"/>
</dbReference>
<dbReference type="Gene3D" id="3.30.230.10">
    <property type="match status" value="1"/>
</dbReference>
<dbReference type="InterPro" id="IPR034160">
    <property type="entry name" value="TOPRIM_GyrB"/>
</dbReference>
<dbReference type="InterPro" id="IPR011557">
    <property type="entry name" value="GyrB"/>
</dbReference>
<evidence type="ECO:0000256" key="5">
    <source>
        <dbReference type="ARBA" id="ARBA00022723"/>
    </source>
</evidence>
<evidence type="ECO:0000313" key="14">
    <source>
        <dbReference type="Proteomes" id="UP000178893"/>
    </source>
</evidence>
<evidence type="ECO:0000256" key="7">
    <source>
        <dbReference type="ARBA" id="ARBA00022840"/>
    </source>
</evidence>
<evidence type="ECO:0000256" key="1">
    <source>
        <dbReference type="ARBA" id="ARBA00000185"/>
    </source>
</evidence>
<gene>
    <name evidence="13" type="ORF">A2V72_01295</name>
</gene>
<evidence type="ECO:0000256" key="3">
    <source>
        <dbReference type="ARBA" id="ARBA00010708"/>
    </source>
</evidence>
<evidence type="ECO:0000256" key="4">
    <source>
        <dbReference type="ARBA" id="ARBA00012895"/>
    </source>
</evidence>
<feature type="domain" description="Toprim" evidence="12">
    <location>
        <begin position="410"/>
        <end position="524"/>
    </location>
</feature>
<dbReference type="Pfam" id="PF01751">
    <property type="entry name" value="Toprim"/>
    <property type="match status" value="1"/>
</dbReference>
<dbReference type="GO" id="GO:0046872">
    <property type="term" value="F:metal ion binding"/>
    <property type="evidence" value="ECO:0007669"/>
    <property type="project" value="UniProtKB-KW"/>
</dbReference>
<comment type="cofactor">
    <cofactor evidence="2">
        <name>Mg(2+)</name>
        <dbReference type="ChEBI" id="CHEBI:18420"/>
    </cofactor>
</comment>
<dbReference type="InterPro" id="IPR000565">
    <property type="entry name" value="Topo_IIA_B"/>
</dbReference>
<comment type="caution">
    <text evidence="13">The sequence shown here is derived from an EMBL/GenBank/DDBJ whole genome shotgun (WGS) entry which is preliminary data.</text>
</comment>
<dbReference type="InterPro" id="IPR013506">
    <property type="entry name" value="Topo_IIA_bsu_dom2"/>
</dbReference>
<dbReference type="GO" id="GO:0006265">
    <property type="term" value="P:DNA topological change"/>
    <property type="evidence" value="ECO:0007669"/>
    <property type="project" value="InterPro"/>
</dbReference>
<evidence type="ECO:0000313" key="13">
    <source>
        <dbReference type="EMBL" id="OGZ18065.1"/>
    </source>
</evidence>
<dbReference type="InterPro" id="IPR020568">
    <property type="entry name" value="Ribosomal_Su5_D2-typ_SF"/>
</dbReference>
<evidence type="ECO:0000256" key="8">
    <source>
        <dbReference type="ARBA" id="ARBA00022842"/>
    </source>
</evidence>
<dbReference type="EC" id="5.6.2.2" evidence="4"/>
<evidence type="ECO:0000256" key="9">
    <source>
        <dbReference type="ARBA" id="ARBA00023029"/>
    </source>
</evidence>
<dbReference type="PRINTS" id="PR00418">
    <property type="entry name" value="TPI2FAMILY"/>
</dbReference>
<dbReference type="InterPro" id="IPR003594">
    <property type="entry name" value="HATPase_dom"/>
</dbReference>
<dbReference type="NCBIfam" id="NF004189">
    <property type="entry name" value="PRK05644.1"/>
    <property type="match status" value="1"/>
</dbReference>
<dbReference type="GO" id="GO:0005524">
    <property type="term" value="F:ATP binding"/>
    <property type="evidence" value="ECO:0007669"/>
    <property type="project" value="UniProtKB-KW"/>
</dbReference>
<name>A0A1G2DWT5_9BACT</name>
<dbReference type="GO" id="GO:0005694">
    <property type="term" value="C:chromosome"/>
    <property type="evidence" value="ECO:0007669"/>
    <property type="project" value="InterPro"/>
</dbReference>
<keyword evidence="10" id="KW-0238">DNA-binding</keyword>
<keyword evidence="5" id="KW-0479">Metal-binding</keyword>
<dbReference type="NCBIfam" id="TIGR01059">
    <property type="entry name" value="gyrB"/>
    <property type="match status" value="1"/>
</dbReference>
<dbReference type="CDD" id="cd00822">
    <property type="entry name" value="TopoII_Trans_DNA_gyrase"/>
    <property type="match status" value="1"/>
</dbReference>
<evidence type="ECO:0000256" key="10">
    <source>
        <dbReference type="ARBA" id="ARBA00023125"/>
    </source>
</evidence>
<dbReference type="Pfam" id="PF00204">
    <property type="entry name" value="DNA_gyraseB"/>
    <property type="match status" value="1"/>
</dbReference>
<evidence type="ECO:0000256" key="6">
    <source>
        <dbReference type="ARBA" id="ARBA00022741"/>
    </source>
</evidence>
<dbReference type="InterPro" id="IPR013760">
    <property type="entry name" value="Topo_IIA-like_dom_sf"/>
</dbReference>
<dbReference type="Gene3D" id="3.30.565.10">
    <property type="entry name" value="Histidine kinase-like ATPase, C-terminal domain"/>
    <property type="match status" value="1"/>
</dbReference>
<organism evidence="13 14">
    <name type="scientific">Candidatus Nealsonbacteria bacterium RBG_13_37_56</name>
    <dbReference type="NCBI Taxonomy" id="1801661"/>
    <lineage>
        <taxon>Bacteria</taxon>
        <taxon>Candidatus Nealsoniibacteriota</taxon>
    </lineage>
</organism>
<dbReference type="CDD" id="cd03366">
    <property type="entry name" value="TOPRIM_TopoIIA_GyrB"/>
    <property type="match status" value="1"/>
</dbReference>
<dbReference type="AlphaFoldDB" id="A0A1G2DWT5"/>
<dbReference type="SUPFAM" id="SSF55874">
    <property type="entry name" value="ATPase domain of HSP90 chaperone/DNA topoisomerase II/histidine kinase"/>
    <property type="match status" value="1"/>
</dbReference>
<dbReference type="GO" id="GO:0034335">
    <property type="term" value="F:DNA negative supercoiling activity"/>
    <property type="evidence" value="ECO:0007669"/>
    <property type="project" value="UniProtKB-ARBA"/>
</dbReference>
<dbReference type="PANTHER" id="PTHR45866">
    <property type="entry name" value="DNA GYRASE/TOPOISOMERASE SUBUNIT B"/>
    <property type="match status" value="1"/>
</dbReference>
<dbReference type="Pfam" id="PF02518">
    <property type="entry name" value="HATPase_c"/>
    <property type="match status" value="1"/>
</dbReference>
<dbReference type="EMBL" id="MHLW01000018">
    <property type="protein sequence ID" value="OGZ18065.1"/>
    <property type="molecule type" value="Genomic_DNA"/>
</dbReference>
<dbReference type="InterPro" id="IPR036890">
    <property type="entry name" value="HATPase_C_sf"/>
</dbReference>
<dbReference type="PRINTS" id="PR01159">
    <property type="entry name" value="DNAGYRASEB"/>
</dbReference>
<proteinExistence type="inferred from homology"/>
<protein>
    <recommendedName>
        <fullName evidence="4">DNA topoisomerase (ATP-hydrolyzing)</fullName>
        <ecNumber evidence="4">5.6.2.2</ecNumber>
    </recommendedName>
</protein>
<dbReference type="CDD" id="cd16928">
    <property type="entry name" value="HATPase_GyrB-like"/>
    <property type="match status" value="1"/>
</dbReference>
<dbReference type="Pfam" id="PF00986">
    <property type="entry name" value="DNA_gyraseB_C"/>
    <property type="match status" value="1"/>
</dbReference>
<dbReference type="Proteomes" id="UP000178893">
    <property type="component" value="Unassembled WGS sequence"/>
</dbReference>
<dbReference type="SMART" id="SM00387">
    <property type="entry name" value="HATPase_c"/>
    <property type="match status" value="1"/>
</dbReference>
<keyword evidence="11" id="KW-0413">Isomerase</keyword>
<dbReference type="FunFam" id="3.40.50.670:FF:000002">
    <property type="entry name" value="DNA gyrase subunit B"/>
    <property type="match status" value="1"/>
</dbReference>
<keyword evidence="8" id="KW-0460">Magnesium</keyword>
<dbReference type="InterPro" id="IPR002288">
    <property type="entry name" value="DNA_gyrase_B_C"/>
</dbReference>
<comment type="catalytic activity">
    <reaction evidence="1">
        <text>ATP-dependent breakage, passage and rejoining of double-stranded DNA.</text>
        <dbReference type="EC" id="5.6.2.2"/>
    </reaction>
</comment>
<dbReference type="SUPFAM" id="SSF54211">
    <property type="entry name" value="Ribosomal protein S5 domain 2-like"/>
    <property type="match status" value="1"/>
</dbReference>
<accession>A0A1G2DWT5</accession>
<dbReference type="InterPro" id="IPR001241">
    <property type="entry name" value="Topo_IIA"/>
</dbReference>
<dbReference type="PANTHER" id="PTHR45866:SF1">
    <property type="entry name" value="DNA GYRASE SUBUNIT B, MITOCHONDRIAL"/>
    <property type="match status" value="1"/>
</dbReference>
<dbReference type="FunFam" id="3.30.565.10:FF:000002">
    <property type="entry name" value="DNA gyrase subunit B"/>
    <property type="match status" value="1"/>
</dbReference>
<comment type="similarity">
    <text evidence="3">Belongs to the type II topoisomerase GyrB family.</text>
</comment>
<keyword evidence="7" id="KW-0067">ATP-binding</keyword>
<dbReference type="SUPFAM" id="SSF56719">
    <property type="entry name" value="Type II DNA topoisomerase"/>
    <property type="match status" value="1"/>
</dbReference>
<keyword evidence="6" id="KW-0547">Nucleotide-binding</keyword>
<dbReference type="InterPro" id="IPR013759">
    <property type="entry name" value="Topo_IIA_B_C"/>
</dbReference>
<evidence type="ECO:0000259" key="12">
    <source>
        <dbReference type="PROSITE" id="PS50880"/>
    </source>
</evidence>
<evidence type="ECO:0000256" key="11">
    <source>
        <dbReference type="ARBA" id="ARBA00023235"/>
    </source>
</evidence>
<dbReference type="SMART" id="SM00433">
    <property type="entry name" value="TOP2c"/>
    <property type="match status" value="1"/>
</dbReference>
<evidence type="ECO:0000256" key="2">
    <source>
        <dbReference type="ARBA" id="ARBA00001946"/>
    </source>
</evidence>
<dbReference type="InterPro" id="IPR006171">
    <property type="entry name" value="TOPRIM_dom"/>
</dbReference>
<reference evidence="13 14" key="1">
    <citation type="journal article" date="2016" name="Nat. Commun.">
        <title>Thousands of microbial genomes shed light on interconnected biogeochemical processes in an aquifer system.</title>
        <authorList>
            <person name="Anantharaman K."/>
            <person name="Brown C.T."/>
            <person name="Hug L.A."/>
            <person name="Sharon I."/>
            <person name="Castelle C.J."/>
            <person name="Probst A.J."/>
            <person name="Thomas B.C."/>
            <person name="Singh A."/>
            <person name="Wilkins M.J."/>
            <person name="Karaoz U."/>
            <person name="Brodie E.L."/>
            <person name="Williams K.H."/>
            <person name="Hubbard S.S."/>
            <person name="Banfield J.F."/>
        </authorList>
    </citation>
    <scope>NUCLEOTIDE SEQUENCE [LARGE SCALE GENOMIC DNA]</scope>
</reference>
<dbReference type="FunFam" id="3.30.230.10:FF:000005">
    <property type="entry name" value="DNA gyrase subunit B"/>
    <property type="match status" value="1"/>
</dbReference>
<dbReference type="InterPro" id="IPR014721">
    <property type="entry name" value="Ribsml_uS5_D2-typ_fold_subgr"/>
</dbReference>
<dbReference type="PROSITE" id="PS50880">
    <property type="entry name" value="TOPRIM"/>
    <property type="match status" value="1"/>
</dbReference>
<sequence length="627" mass="70282">MYVLEGLDPVRKRPGMYIGSTGPDGLHHLIWECIDNSLDEAMAGYAKNIEVVLMPSNRVRTTDDGRGIPVERHAQTKKSALETVMTTLHAGGKFGGEAYKVSGGLHGVGVSVVCALSKYMRVEVCRDGGKYAQEYSQGKVKTKVNKIGSCKSTGTTVIFEPDLEIFKEIKFSPKRIINHLRQQAYLTKNVKITFRDESDQKNKTSYSFYFEGGLASYVKYLISGVTARNSNVFYCSGEKNGILVEAALQYSEEYECLEESFANNIFTGEGGTHLTGFRTAITRTLNDWARKNDFLKESDLNLSGEDVREGLTGVVSIKIREPQFEGQTKAKLGNPEAKTIVDQVVSEHLADFLERNPQDARSIIEKCILSSRARKAARAARETVLRKGILEGLALPGKLADCSSKKPEESEIFIVEGESAGGSGKQGRDRRFQAILPLRGKILNVERARLDKVLSSKEIRALIIALGTAIAEDFNLEKLRYHRIIIMADADSDGNHIRTLLLTLFFRHLKPIIEQGYLYVAQPPLYRIQSGKKLEYAYTEPEKENILAVFKKEKINVSIQRYKGLGEMNPDQLWETTMNPESRVLLKVNIEDAKEADRVFDVLMGEEVLPRKKFIQTYAKQVKNLDI</sequence>
<dbReference type="Gene3D" id="3.40.50.670">
    <property type="match status" value="1"/>
</dbReference>